<comment type="subcellular location">
    <subcellularLocation>
        <location evidence="15">Postsynaptic cell membrane</location>
        <topology evidence="15">Multi-pass membrane protein</topology>
    </subcellularLocation>
</comment>
<evidence type="ECO:0000256" key="16">
    <source>
        <dbReference type="RuleBase" id="RU000687"/>
    </source>
</evidence>
<dbReference type="EMBL" id="JAUCMX010000014">
    <property type="protein sequence ID" value="KAK3523646.1"/>
    <property type="molecule type" value="Genomic_DNA"/>
</dbReference>
<dbReference type="InterPro" id="IPR018000">
    <property type="entry name" value="Neurotransmitter_ion_chnl_CS"/>
</dbReference>
<dbReference type="SUPFAM" id="SSF90112">
    <property type="entry name" value="Neurotransmitter-gated ion-channel transmembrane pore"/>
    <property type="match status" value="1"/>
</dbReference>
<name>A0AAE0QL83_9TELE</name>
<dbReference type="Gene3D" id="1.20.58.390">
    <property type="entry name" value="Neurotransmitter-gated ion-channel transmembrane domain"/>
    <property type="match status" value="1"/>
</dbReference>
<dbReference type="Pfam" id="PF02931">
    <property type="entry name" value="Neur_chan_LBD"/>
    <property type="match status" value="1"/>
</dbReference>
<dbReference type="SUPFAM" id="SSF63712">
    <property type="entry name" value="Nicotinic receptor ligand binding domain-like"/>
    <property type="match status" value="1"/>
</dbReference>
<evidence type="ECO:0000313" key="22">
    <source>
        <dbReference type="Proteomes" id="UP001274896"/>
    </source>
</evidence>
<dbReference type="GO" id="GO:0016706">
    <property type="term" value="F:2-oxoglutarate-dependent dioxygenase activity"/>
    <property type="evidence" value="ECO:0007669"/>
    <property type="project" value="InterPro"/>
</dbReference>
<evidence type="ECO:0000259" key="18">
    <source>
        <dbReference type="Pfam" id="PF02931"/>
    </source>
</evidence>
<keyword evidence="9" id="KW-1015">Disulfide bond</keyword>
<evidence type="ECO:0000256" key="14">
    <source>
        <dbReference type="ARBA" id="ARBA00023303"/>
    </source>
</evidence>
<dbReference type="InterPro" id="IPR005437">
    <property type="entry name" value="GABRG-1/4"/>
</dbReference>
<dbReference type="InterPro" id="IPR006201">
    <property type="entry name" value="Neur_channel"/>
</dbReference>
<evidence type="ECO:0000256" key="8">
    <source>
        <dbReference type="ARBA" id="ARBA00023136"/>
    </source>
</evidence>
<proteinExistence type="inferred from homology"/>
<dbReference type="GO" id="GO:0045211">
    <property type="term" value="C:postsynaptic membrane"/>
    <property type="evidence" value="ECO:0007669"/>
    <property type="project" value="UniProtKB-SubCell"/>
</dbReference>
<feature type="domain" description="Alkylated DNA repair protein AlkB homologue 8 N-terminal" evidence="20">
    <location>
        <begin position="525"/>
        <end position="566"/>
    </location>
</feature>
<evidence type="ECO:0000256" key="5">
    <source>
        <dbReference type="ARBA" id="ARBA00022989"/>
    </source>
</evidence>
<evidence type="ECO:0000256" key="7">
    <source>
        <dbReference type="ARBA" id="ARBA00023065"/>
    </source>
</evidence>
<keyword evidence="8 16" id="KW-0472">Membrane</keyword>
<keyword evidence="4" id="KW-0732">Signal</keyword>
<keyword evidence="22" id="KW-1185">Reference proteome</keyword>
<feature type="transmembrane region" description="Helical" evidence="16">
    <location>
        <begin position="1145"/>
        <end position="1162"/>
    </location>
</feature>
<feature type="compositionally biased region" description="Polar residues" evidence="17">
    <location>
        <begin position="166"/>
        <end position="175"/>
    </location>
</feature>
<dbReference type="PROSITE" id="PS00236">
    <property type="entry name" value="NEUROTR_ION_CHANNEL"/>
    <property type="match status" value="1"/>
</dbReference>
<comment type="caution">
    <text evidence="16">Lacks conserved residue(s) required for the propagation of feature annotation.</text>
</comment>
<dbReference type="Proteomes" id="UP001274896">
    <property type="component" value="Unassembled WGS sequence"/>
</dbReference>
<sequence>MARLNGLIEKSAGAFALIAVGNSSGGVSFFHGRNSPRTLSPTPPLDSPPFSASWGTNLHCSHGQESPLRYLPWMTGPAGTNKSGKGPMSASNGQFGVRGYKRTITDAPILGEPGDLSSAAPSAYRISPTFHISLLKSEHPRHDDSATGSEPPPPLDIDGVPAYRHQANSTPSGSFTRDELLDIRQNTPHNILPVFNYSDVLLDIVVGGAVALFKRFKKRKWGKRAGALVKLRQRGFRTVLPSIHLENLRSLPNKMDELLLLSWTNKDFSNSAALCVTESWLNDAISDNALNLPGFQLFRADQVSESAGTSRGGGTCFYINERWCTDVTVLKKMCCPDLEVFFITCNPFYSPQEFSSFILVRVYIPPQVHIFNRSLELCEVPACFKRSTIIPIPKKPKITGLNDHRPVALTSVVMKSFERLVFAYLKNITGPLLDPLQLLKFADDTAVIGLIQDGDESAYRQEIEQLPAWCSLNTLEFNTIKTVEMMVDFRRNNPALPPLTIMNSTVPTVESFRFLGTTISQDLKWDTHIDSIIKKAQQRLYFLRQLRKFNLPQELLTHFYSAVTESVLCTSITVWFGSATKSDIRTLQRTVRTAERIIGAPLPFKNCIHPGSEQGSRSKHSNHTCTAFWEYTIDIFFAQTWYDRRLKFNSTMKVLRLNSNMVGKIWIPDTFFRNSKKADAHWITTPNRMLRIWNDGRILYTLRLTIDAECQLKLNNFPMDEHSCPLEFSSYGYPKEEIIYKWKRSSVEVGDIRSWRLYQFSFVGLRNISAVISTFSGPASAPPELCFSSSRALLQLLQSSPSAPPEFFFSSSRVLLQLLQSSPSAPPELSFSSSRVLFVLLITEALSDWKKRVLQSPESCPLLDRPYTSFLHPARSTRSSDPAVSRHLVVLGAASPSELWTSPAPPEFLMPTCLVFNGVKYLFGLGHPHSGLKMMLYTFLIRIMIFSLRSVSVVSSGVPSANVVTAPERSSLATLPWCLLIPGGGVDLPFNSTLFPLNLLILSSEATPEFTATLTVYWTSLRRFTLIPGVIPNTFTPWRGFTNTATKRRPKNKKKRKEKKSSQQRSVPWACEDESVSFAENMKPSSQVLGLQPFLTRPAPNRRLLCRYPFIRDSLNECWEERGEYVVLTVFFDLSRRMGYFTIQTYIPCTLIVVLSWVSFWINKDAVPARTSLGITTVLTMTTLSTIARKSLPKVSYVTAMDLFVSVCFIFVFAALIEYGTLHYFVSNRKPSKNKDKKKKNPQNPTVDIRPRSATAIQMNNATHMQERDEEFGYECLDGKDCTSFFCCFEDCRSGAWRHGRLHIRIAKIDSYARIFFPTAFGLFNLVYWVSYLYLNSNRICGAMRRDEGVTGFTIIPNNNQSLIPIIPNNNQSLIPIIPNNNQSLIPIIPNNNQSLIPIIPNNNQSLIPIIPNNNQSLIPIIPNNNQSLIPIIPNNNQSLIPIIPNNNQSLIPIIPNNNQSLIPIIPNNNQSLIPIIPNNNQSLIPIIPNNNQSLIPIIPNNNQSLIPIIPNNNPKSLIPIIPNKNPKSLIPIIPNNNQSLIPIIPNNNQSLIPIIPNNNQSLIPIIPNKNPKSLIPIIPNNNQSLIPIIPNKNPKSLIPIIPNNNQSLIPII</sequence>
<evidence type="ECO:0000256" key="15">
    <source>
        <dbReference type="ARBA" id="ARBA00034104"/>
    </source>
</evidence>
<evidence type="ECO:0000259" key="20">
    <source>
        <dbReference type="Pfam" id="PF09004"/>
    </source>
</evidence>
<feature type="region of interest" description="Disordered" evidence="17">
    <location>
        <begin position="138"/>
        <end position="176"/>
    </location>
</feature>
<dbReference type="PRINTS" id="PR01620">
    <property type="entry name" value="GABAARGAMMA"/>
</dbReference>
<feature type="region of interest" description="Disordered" evidence="17">
    <location>
        <begin position="1230"/>
        <end position="1250"/>
    </location>
</feature>
<comment type="similarity">
    <text evidence="16">Belongs to the ligand-gated ion channel (TC 1.A.9) family.</text>
</comment>
<comment type="caution">
    <text evidence="21">The sequence shown here is derived from an EMBL/GenBank/DDBJ whole genome shotgun (WGS) entry which is preliminary data.</text>
</comment>
<dbReference type="InterPro" id="IPR006029">
    <property type="entry name" value="Neurotrans-gated_channel_TM"/>
</dbReference>
<evidence type="ECO:0000256" key="1">
    <source>
        <dbReference type="ARBA" id="ARBA00022448"/>
    </source>
</evidence>
<dbReference type="GO" id="GO:0034707">
    <property type="term" value="C:chloride channel complex"/>
    <property type="evidence" value="ECO:0007669"/>
    <property type="project" value="UniProtKB-KW"/>
</dbReference>
<keyword evidence="6" id="KW-0770">Synapse</keyword>
<keyword evidence="3 16" id="KW-0812">Transmembrane</keyword>
<keyword evidence="14 16" id="KW-0407">Ion channel</keyword>
<keyword evidence="7 16" id="KW-0406">Ion transport</keyword>
<keyword evidence="2" id="KW-1003">Cell membrane</keyword>
<accession>A0AAE0QL83</accession>
<dbReference type="GO" id="GO:0005230">
    <property type="term" value="F:extracellular ligand-gated monoatomic ion channel activity"/>
    <property type="evidence" value="ECO:0007669"/>
    <property type="project" value="InterPro"/>
</dbReference>
<evidence type="ECO:0008006" key="23">
    <source>
        <dbReference type="Google" id="ProtNLM"/>
    </source>
</evidence>
<dbReference type="GO" id="GO:0008168">
    <property type="term" value="F:methyltransferase activity"/>
    <property type="evidence" value="ECO:0007669"/>
    <property type="project" value="InterPro"/>
</dbReference>
<dbReference type="GO" id="GO:0007214">
    <property type="term" value="P:gamma-aminobutyric acid signaling pathway"/>
    <property type="evidence" value="ECO:0007669"/>
    <property type="project" value="InterPro"/>
</dbReference>
<evidence type="ECO:0000256" key="10">
    <source>
        <dbReference type="ARBA" id="ARBA00023173"/>
    </source>
</evidence>
<dbReference type="GO" id="GO:0004890">
    <property type="term" value="F:GABA-A receptor activity"/>
    <property type="evidence" value="ECO:0007669"/>
    <property type="project" value="InterPro"/>
</dbReference>
<dbReference type="Pfam" id="PF02932">
    <property type="entry name" value="Neur_chan_memb"/>
    <property type="match status" value="1"/>
</dbReference>
<evidence type="ECO:0000259" key="19">
    <source>
        <dbReference type="Pfam" id="PF02932"/>
    </source>
</evidence>
<feature type="domain" description="Neurotransmitter-gated ion-channel transmembrane" evidence="19">
    <location>
        <begin position="1145"/>
        <end position="1240"/>
    </location>
</feature>
<keyword evidence="11" id="KW-0325">Glycoprotein</keyword>
<feature type="compositionally biased region" description="Basic residues" evidence="17">
    <location>
        <begin position="1230"/>
        <end position="1241"/>
    </location>
</feature>
<feature type="region of interest" description="Disordered" evidence="17">
    <location>
        <begin position="1041"/>
        <end position="1068"/>
    </location>
</feature>
<dbReference type="Pfam" id="PF09004">
    <property type="entry name" value="ALKBH8_N"/>
    <property type="match status" value="1"/>
</dbReference>
<dbReference type="InterPro" id="IPR038050">
    <property type="entry name" value="Neuro_actylchol_rec"/>
</dbReference>
<dbReference type="InterPro" id="IPR036734">
    <property type="entry name" value="Neur_chan_lig-bd_sf"/>
</dbReference>
<evidence type="ECO:0000256" key="2">
    <source>
        <dbReference type="ARBA" id="ARBA00022475"/>
    </source>
</evidence>
<dbReference type="PANTHER" id="PTHR18945">
    <property type="entry name" value="NEUROTRANSMITTER GATED ION CHANNEL"/>
    <property type="match status" value="1"/>
</dbReference>
<feature type="domain" description="Neurotransmitter-gated ion-channel ligand-binding" evidence="18">
    <location>
        <begin position="630"/>
        <end position="771"/>
    </location>
</feature>
<dbReference type="InterPro" id="IPR036719">
    <property type="entry name" value="Neuro-gated_channel_TM_sf"/>
</dbReference>
<keyword evidence="10" id="KW-0869">Chloride channel</keyword>
<dbReference type="Gene3D" id="2.70.170.10">
    <property type="entry name" value="Neurotransmitter-gated ion-channel ligand-binding domain"/>
    <property type="match status" value="1"/>
</dbReference>
<dbReference type="InterPro" id="IPR015095">
    <property type="entry name" value="AlkB_hom8_N"/>
</dbReference>
<evidence type="ECO:0000256" key="17">
    <source>
        <dbReference type="SAM" id="MobiDB-lite"/>
    </source>
</evidence>
<dbReference type="PRINTS" id="PR00253">
    <property type="entry name" value="GABAARECEPTR"/>
</dbReference>
<dbReference type="InterPro" id="IPR006202">
    <property type="entry name" value="Neur_chan_lig-bd"/>
</dbReference>
<feature type="compositionally biased region" description="Basic residues" evidence="17">
    <location>
        <begin position="1046"/>
        <end position="1059"/>
    </location>
</feature>
<organism evidence="21 22">
    <name type="scientific">Hemibagrus guttatus</name>
    <dbReference type="NCBI Taxonomy" id="175788"/>
    <lineage>
        <taxon>Eukaryota</taxon>
        <taxon>Metazoa</taxon>
        <taxon>Chordata</taxon>
        <taxon>Craniata</taxon>
        <taxon>Vertebrata</taxon>
        <taxon>Euteleostomi</taxon>
        <taxon>Actinopterygii</taxon>
        <taxon>Neopterygii</taxon>
        <taxon>Teleostei</taxon>
        <taxon>Ostariophysi</taxon>
        <taxon>Siluriformes</taxon>
        <taxon>Bagridae</taxon>
        <taxon>Hemibagrus</taxon>
    </lineage>
</organism>
<dbReference type="GO" id="GO:0005254">
    <property type="term" value="F:chloride channel activity"/>
    <property type="evidence" value="ECO:0007669"/>
    <property type="project" value="UniProtKB-KW"/>
</dbReference>
<protein>
    <recommendedName>
        <fullName evidence="23">Gamma-aminobutyric acid receptor subunit gamma-2</fullName>
    </recommendedName>
</protein>
<evidence type="ECO:0000256" key="9">
    <source>
        <dbReference type="ARBA" id="ARBA00023157"/>
    </source>
</evidence>
<evidence type="ECO:0000313" key="21">
    <source>
        <dbReference type="EMBL" id="KAK3523646.1"/>
    </source>
</evidence>
<dbReference type="PRINTS" id="PR00252">
    <property type="entry name" value="NRIONCHANNEL"/>
</dbReference>
<evidence type="ECO:0000256" key="3">
    <source>
        <dbReference type="ARBA" id="ARBA00022692"/>
    </source>
</evidence>
<keyword evidence="5 16" id="KW-1133">Transmembrane helix</keyword>
<gene>
    <name evidence="21" type="ORF">QTP70_006308</name>
</gene>
<keyword evidence="13" id="KW-0628">Postsynaptic cell membrane</keyword>
<dbReference type="FunFam" id="2.70.170.10:FF:000003">
    <property type="entry name" value="Putative gamma-aminobutyric acid receptor subunit gamma-2"/>
    <property type="match status" value="1"/>
</dbReference>
<feature type="transmembrane region" description="Helical" evidence="16">
    <location>
        <begin position="1203"/>
        <end position="1226"/>
    </location>
</feature>
<evidence type="ECO:0000256" key="4">
    <source>
        <dbReference type="ARBA" id="ARBA00022729"/>
    </source>
</evidence>
<evidence type="ECO:0000256" key="12">
    <source>
        <dbReference type="ARBA" id="ARBA00023214"/>
    </source>
</evidence>
<keyword evidence="12" id="KW-0868">Chloride</keyword>
<evidence type="ECO:0000256" key="6">
    <source>
        <dbReference type="ARBA" id="ARBA00023018"/>
    </source>
</evidence>
<feature type="transmembrane region" description="Helical" evidence="16">
    <location>
        <begin position="1315"/>
        <end position="1335"/>
    </location>
</feature>
<reference evidence="21" key="1">
    <citation type="submission" date="2023-06" db="EMBL/GenBank/DDBJ databases">
        <title>Male Hemibagrus guttatus genome.</title>
        <authorList>
            <person name="Bian C."/>
        </authorList>
    </citation>
    <scope>NUCLEOTIDE SEQUENCE</scope>
    <source>
        <strain evidence="21">Male_cb2023</strain>
        <tissue evidence="21">Muscle</tissue>
    </source>
</reference>
<keyword evidence="1 16" id="KW-0813">Transport</keyword>
<dbReference type="InterPro" id="IPR006028">
    <property type="entry name" value="GABAA/Glycine_rcpt"/>
</dbReference>
<evidence type="ECO:0000256" key="11">
    <source>
        <dbReference type="ARBA" id="ARBA00023180"/>
    </source>
</evidence>
<dbReference type="CDD" id="cd19054">
    <property type="entry name" value="LGIC_TM_GABAAR_gamma"/>
    <property type="match status" value="1"/>
</dbReference>
<evidence type="ECO:0000256" key="13">
    <source>
        <dbReference type="ARBA" id="ARBA00023257"/>
    </source>
</evidence>